<reference evidence="9" key="1">
    <citation type="submission" date="2025-08" db="UniProtKB">
        <authorList>
            <consortium name="Ensembl"/>
        </authorList>
    </citation>
    <scope>IDENTIFICATION</scope>
</reference>
<evidence type="ECO:0000256" key="7">
    <source>
        <dbReference type="ARBA" id="ARBA00022833"/>
    </source>
</evidence>
<evidence type="ECO:0000256" key="4">
    <source>
        <dbReference type="ARBA" id="ARBA00022679"/>
    </source>
</evidence>
<evidence type="ECO:0000256" key="6">
    <source>
        <dbReference type="ARBA" id="ARBA00022737"/>
    </source>
</evidence>
<dbReference type="Gene3D" id="1.50.10.20">
    <property type="match status" value="3"/>
</dbReference>
<evidence type="ECO:0000259" key="8">
    <source>
        <dbReference type="Pfam" id="PF00432"/>
    </source>
</evidence>
<organism evidence="9 10">
    <name type="scientific">Salmo trutta</name>
    <name type="common">Brown trout</name>
    <dbReference type="NCBI Taxonomy" id="8032"/>
    <lineage>
        <taxon>Eukaryota</taxon>
        <taxon>Metazoa</taxon>
        <taxon>Chordata</taxon>
        <taxon>Craniata</taxon>
        <taxon>Vertebrata</taxon>
        <taxon>Euteleostomi</taxon>
        <taxon>Actinopterygii</taxon>
        <taxon>Neopterygii</taxon>
        <taxon>Teleostei</taxon>
        <taxon>Protacanthopterygii</taxon>
        <taxon>Salmoniformes</taxon>
        <taxon>Salmonidae</taxon>
        <taxon>Salmoninae</taxon>
        <taxon>Salmo</taxon>
    </lineage>
</organism>
<evidence type="ECO:0000256" key="2">
    <source>
        <dbReference type="ARBA" id="ARBA00010497"/>
    </source>
</evidence>
<dbReference type="Proteomes" id="UP000472277">
    <property type="component" value="Chromosome 9"/>
</dbReference>
<keyword evidence="7" id="KW-0862">Zinc</keyword>
<feature type="domain" description="Prenyltransferase alpha-alpha toroid" evidence="8">
    <location>
        <begin position="87"/>
        <end position="174"/>
    </location>
</feature>
<dbReference type="InterPro" id="IPR008930">
    <property type="entry name" value="Terpenoid_cyclase/PrenylTrfase"/>
</dbReference>
<keyword evidence="5" id="KW-0479">Metal-binding</keyword>
<name>A0A673YR63_SALTR</name>
<dbReference type="Pfam" id="PF00432">
    <property type="entry name" value="Prenyltrans"/>
    <property type="match status" value="2"/>
</dbReference>
<evidence type="ECO:0000313" key="10">
    <source>
        <dbReference type="Proteomes" id="UP000472277"/>
    </source>
</evidence>
<sequence length="246" mass="27515">MYALHVNVKLLISFDISLYGRGFNHISHTPLESNLGRCGFSGSSHIGVPYSTLKYPTCMTVAMTYIGLACLVILGDDLSRVNKEACLMACIRYMLDDWSGMDIKKAIDYIRRSTLSPLSTSYDNGIGQGAGLESHVEYGGSTFCAVATLCLMGKLEEMFSKSELNRIRRWCITRYDFFSPPGPNSNLSYFQLRDDHLVGDPLHAHFGICGLSLIGEANLQRVHTALNVSERAFEYLQHLHQTRRDT</sequence>
<dbReference type="GO" id="GO:0004662">
    <property type="term" value="F:CAAX-protein geranylgeranyltransferase activity"/>
    <property type="evidence" value="ECO:0007669"/>
    <property type="project" value="TreeGrafter"/>
</dbReference>
<keyword evidence="3" id="KW-0637">Prenyltransferase</keyword>
<dbReference type="InterPro" id="IPR045089">
    <property type="entry name" value="PGGT1B-like"/>
</dbReference>
<protein>
    <submittedName>
        <fullName evidence="9">Protein geranylgeranyltransferase type I, beta subunit</fullName>
    </submittedName>
</protein>
<evidence type="ECO:0000256" key="3">
    <source>
        <dbReference type="ARBA" id="ARBA00022602"/>
    </source>
</evidence>
<evidence type="ECO:0000313" key="9">
    <source>
        <dbReference type="Ensembl" id="ENSSTUP00000036917.1"/>
    </source>
</evidence>
<proteinExistence type="inferred from homology"/>
<keyword evidence="10" id="KW-1185">Reference proteome</keyword>
<dbReference type="GeneTree" id="ENSGT00950000183128"/>
<gene>
    <name evidence="9" type="primary">PGGT1B</name>
</gene>
<dbReference type="AlphaFoldDB" id="A0A673YR63"/>
<accession>A0A673YR63</accession>
<dbReference type="SUPFAM" id="SSF48239">
    <property type="entry name" value="Terpenoid cyclases/Protein prenyltransferases"/>
    <property type="match status" value="1"/>
</dbReference>
<dbReference type="GO" id="GO:0046872">
    <property type="term" value="F:metal ion binding"/>
    <property type="evidence" value="ECO:0007669"/>
    <property type="project" value="UniProtKB-KW"/>
</dbReference>
<feature type="domain" description="Prenyltransferase alpha-alpha toroid" evidence="8">
    <location>
        <begin position="198"/>
        <end position="228"/>
    </location>
</feature>
<reference evidence="9" key="2">
    <citation type="submission" date="2025-09" db="UniProtKB">
        <authorList>
            <consortium name="Ensembl"/>
        </authorList>
    </citation>
    <scope>IDENTIFICATION</scope>
</reference>
<keyword evidence="6" id="KW-0677">Repeat</keyword>
<comment type="similarity">
    <text evidence="2">Belongs to the protein prenyltransferase subunit beta family.</text>
</comment>
<comment type="cofactor">
    <cofactor evidence="1">
        <name>Zn(2+)</name>
        <dbReference type="ChEBI" id="CHEBI:29105"/>
    </cofactor>
</comment>
<dbReference type="PANTHER" id="PTHR11774">
    <property type="entry name" value="GERANYLGERANYL TRANSFERASE TYPE BETA SUBUNIT"/>
    <property type="match status" value="1"/>
</dbReference>
<dbReference type="PANTHER" id="PTHR11774:SF4">
    <property type="entry name" value="GERANYLGERANYL TRANSFERASE TYPE-1 SUBUNIT BETA"/>
    <property type="match status" value="1"/>
</dbReference>
<dbReference type="InterPro" id="IPR001330">
    <property type="entry name" value="Prenyltrans"/>
</dbReference>
<dbReference type="GO" id="GO:0005953">
    <property type="term" value="C:CAAX-protein geranylgeranyltransferase complex"/>
    <property type="evidence" value="ECO:0007669"/>
    <property type="project" value="TreeGrafter"/>
</dbReference>
<evidence type="ECO:0000256" key="5">
    <source>
        <dbReference type="ARBA" id="ARBA00022723"/>
    </source>
</evidence>
<evidence type="ECO:0000256" key="1">
    <source>
        <dbReference type="ARBA" id="ARBA00001947"/>
    </source>
</evidence>
<dbReference type="Ensembl" id="ENSSTUT00000038575.1">
    <property type="protein sequence ID" value="ENSSTUP00000036917.1"/>
    <property type="gene ID" value="ENSSTUG00000015673.1"/>
</dbReference>
<keyword evidence="4" id="KW-0808">Transferase</keyword>